<dbReference type="Gene3D" id="1.10.10.60">
    <property type="entry name" value="Homeodomain-like"/>
    <property type="match status" value="1"/>
</dbReference>
<dbReference type="GO" id="GO:0003700">
    <property type="term" value="F:DNA-binding transcription factor activity"/>
    <property type="evidence" value="ECO:0007669"/>
    <property type="project" value="InterPro"/>
</dbReference>
<dbReference type="AlphaFoldDB" id="A0A3M2L102"/>
<dbReference type="InterPro" id="IPR009057">
    <property type="entry name" value="Homeodomain-like_sf"/>
</dbReference>
<dbReference type="InterPro" id="IPR032687">
    <property type="entry name" value="AraC-type_N"/>
</dbReference>
<proteinExistence type="predicted"/>
<organism evidence="5 6">
    <name type="scientific">Nocardia stercoris</name>
    <dbReference type="NCBI Taxonomy" id="2483361"/>
    <lineage>
        <taxon>Bacteria</taxon>
        <taxon>Bacillati</taxon>
        <taxon>Actinomycetota</taxon>
        <taxon>Actinomycetes</taxon>
        <taxon>Mycobacteriales</taxon>
        <taxon>Nocardiaceae</taxon>
        <taxon>Nocardia</taxon>
    </lineage>
</organism>
<name>A0A3M2L102_9NOCA</name>
<accession>A0A3M2L102</accession>
<evidence type="ECO:0000313" key="6">
    <source>
        <dbReference type="Proteomes" id="UP000279275"/>
    </source>
</evidence>
<feature type="domain" description="HTH araC/xylS-type" evidence="4">
    <location>
        <begin position="250"/>
        <end position="349"/>
    </location>
</feature>
<dbReference type="Pfam" id="PF12833">
    <property type="entry name" value="HTH_18"/>
    <property type="match status" value="1"/>
</dbReference>
<sequence length="355" mass="38520">MELRIGAKIAHTGRMIDPMARLRPVTSAALLTGYGTEHGVPLNRLLRNTGVGAPQLTDPAGEITAGQELAIMRNLVAELGDAPGLGLELGARYHASTHGAFGFAVLTSSTLGEALGVGLAFLELSFSFARITLAQDGPHPSIVLDDSTIPPAIRRFHIERDLQALVTVQQDIIPVDLPIRRVEIPFPADPVYDRVLCHAPGAEPVFGAPRAALTLDRAALDMPLPQANPQIAAMYVQQCAQLLEQRRQRGGVSAAVRAALLRRGKVTTQPEIAADLHLSVRTLRRRLAEEDTTFRDIGEETFGLLAEELLDAGLTVDHVAHRLGYSSASAFSYAFKAWKRMTPGRYSRLRRRRSG</sequence>
<keyword evidence="1" id="KW-0805">Transcription regulation</keyword>
<dbReference type="SUPFAM" id="SSF46689">
    <property type="entry name" value="Homeodomain-like"/>
    <property type="match status" value="1"/>
</dbReference>
<dbReference type="GO" id="GO:0000976">
    <property type="term" value="F:transcription cis-regulatory region binding"/>
    <property type="evidence" value="ECO:0007669"/>
    <property type="project" value="TreeGrafter"/>
</dbReference>
<dbReference type="Pfam" id="PF12625">
    <property type="entry name" value="Arabinose_bd"/>
    <property type="match status" value="1"/>
</dbReference>
<protein>
    <submittedName>
        <fullName evidence="5">AraC family transcriptional regulator</fullName>
    </submittedName>
</protein>
<evidence type="ECO:0000259" key="4">
    <source>
        <dbReference type="PROSITE" id="PS01124"/>
    </source>
</evidence>
<keyword evidence="2" id="KW-0238">DNA-binding</keyword>
<evidence type="ECO:0000256" key="1">
    <source>
        <dbReference type="ARBA" id="ARBA00023015"/>
    </source>
</evidence>
<dbReference type="SMART" id="SM00342">
    <property type="entry name" value="HTH_ARAC"/>
    <property type="match status" value="1"/>
</dbReference>
<evidence type="ECO:0000256" key="2">
    <source>
        <dbReference type="ARBA" id="ARBA00023125"/>
    </source>
</evidence>
<dbReference type="EMBL" id="RFFH01000007">
    <property type="protein sequence ID" value="RMI31382.1"/>
    <property type="molecule type" value="Genomic_DNA"/>
</dbReference>
<dbReference type="PANTHER" id="PTHR47894">
    <property type="entry name" value="HTH-TYPE TRANSCRIPTIONAL REGULATOR GADX"/>
    <property type="match status" value="1"/>
</dbReference>
<dbReference type="GO" id="GO:0005829">
    <property type="term" value="C:cytosol"/>
    <property type="evidence" value="ECO:0007669"/>
    <property type="project" value="TreeGrafter"/>
</dbReference>
<dbReference type="InterPro" id="IPR018060">
    <property type="entry name" value="HTH_AraC"/>
</dbReference>
<evidence type="ECO:0000313" key="5">
    <source>
        <dbReference type="EMBL" id="RMI31382.1"/>
    </source>
</evidence>
<dbReference type="PROSITE" id="PS01124">
    <property type="entry name" value="HTH_ARAC_FAMILY_2"/>
    <property type="match status" value="1"/>
</dbReference>
<gene>
    <name evidence="5" type="ORF">EBN03_18685</name>
</gene>
<evidence type="ECO:0000256" key="3">
    <source>
        <dbReference type="ARBA" id="ARBA00023163"/>
    </source>
</evidence>
<keyword evidence="3" id="KW-0804">Transcription</keyword>
<dbReference type="PANTHER" id="PTHR47894:SF1">
    <property type="entry name" value="HTH-TYPE TRANSCRIPTIONAL REGULATOR VQSM"/>
    <property type="match status" value="1"/>
</dbReference>
<comment type="caution">
    <text evidence="5">The sequence shown here is derived from an EMBL/GenBank/DDBJ whole genome shotgun (WGS) entry which is preliminary data.</text>
</comment>
<dbReference type="Proteomes" id="UP000279275">
    <property type="component" value="Unassembled WGS sequence"/>
</dbReference>
<reference evidence="5 6" key="1">
    <citation type="submission" date="2018-10" db="EMBL/GenBank/DDBJ databases">
        <title>Isolation from cow dung.</title>
        <authorList>
            <person name="Ling L."/>
        </authorList>
    </citation>
    <scope>NUCLEOTIDE SEQUENCE [LARGE SCALE GENOMIC DNA]</scope>
    <source>
        <strain evidence="5 6">NEAU-LL90</strain>
    </source>
</reference>
<keyword evidence="6" id="KW-1185">Reference proteome</keyword>